<evidence type="ECO:0000313" key="3">
    <source>
        <dbReference type="Proteomes" id="UP000295151"/>
    </source>
</evidence>
<evidence type="ECO:0000313" key="2">
    <source>
        <dbReference type="EMBL" id="TDU87730.1"/>
    </source>
</evidence>
<feature type="transmembrane region" description="Helical" evidence="1">
    <location>
        <begin position="83"/>
        <end position="101"/>
    </location>
</feature>
<gene>
    <name evidence="2" type="ORF">EV138_1257</name>
</gene>
<reference evidence="2 3" key="1">
    <citation type="submission" date="2019-03" db="EMBL/GenBank/DDBJ databases">
        <title>Genomic Encyclopedia of Type Strains, Phase III (KMG-III): the genomes of soil and plant-associated and newly described type strains.</title>
        <authorList>
            <person name="Whitman W."/>
        </authorList>
    </citation>
    <scope>NUCLEOTIDE SEQUENCE [LARGE SCALE GENOMIC DNA]</scope>
    <source>
        <strain evidence="2 3">VKM Ac-2575</strain>
    </source>
</reference>
<feature type="transmembrane region" description="Helical" evidence="1">
    <location>
        <begin position="24"/>
        <end position="44"/>
    </location>
</feature>
<dbReference type="AlphaFoldDB" id="A0A4R7T743"/>
<sequence length="103" mass="11170">MSGPLRCRCGVSAEQPWTTRDAPYSPASVIGGALWVAAGFALLLAGYGLLGLALLGCTTLLVVLSLLVQLIKGHRRGCLVWRWLWFGIATQGLPLRVAYWLNF</sequence>
<proteinExistence type="predicted"/>
<organism evidence="2 3">
    <name type="scientific">Kribbella voronezhensis</name>
    <dbReference type="NCBI Taxonomy" id="2512212"/>
    <lineage>
        <taxon>Bacteria</taxon>
        <taxon>Bacillati</taxon>
        <taxon>Actinomycetota</taxon>
        <taxon>Actinomycetes</taxon>
        <taxon>Propionibacteriales</taxon>
        <taxon>Kribbellaceae</taxon>
        <taxon>Kribbella</taxon>
    </lineage>
</organism>
<dbReference type="OrthoDB" id="3830847at2"/>
<name>A0A4R7T743_9ACTN</name>
<dbReference type="Proteomes" id="UP000295151">
    <property type="component" value="Unassembled WGS sequence"/>
</dbReference>
<keyword evidence="1" id="KW-1133">Transmembrane helix</keyword>
<accession>A0A4R7T743</accession>
<protein>
    <submittedName>
        <fullName evidence="2">Uncharacterized protein</fullName>
    </submittedName>
</protein>
<dbReference type="RefSeq" id="WP_133977458.1">
    <property type="nucleotide sequence ID" value="NZ_SOCE01000001.1"/>
</dbReference>
<keyword evidence="1" id="KW-0472">Membrane</keyword>
<keyword evidence="3" id="KW-1185">Reference proteome</keyword>
<keyword evidence="1" id="KW-0812">Transmembrane</keyword>
<feature type="transmembrane region" description="Helical" evidence="1">
    <location>
        <begin position="50"/>
        <end position="71"/>
    </location>
</feature>
<evidence type="ECO:0000256" key="1">
    <source>
        <dbReference type="SAM" id="Phobius"/>
    </source>
</evidence>
<dbReference type="EMBL" id="SOCE01000001">
    <property type="protein sequence ID" value="TDU87730.1"/>
    <property type="molecule type" value="Genomic_DNA"/>
</dbReference>
<comment type="caution">
    <text evidence="2">The sequence shown here is derived from an EMBL/GenBank/DDBJ whole genome shotgun (WGS) entry which is preliminary data.</text>
</comment>